<evidence type="ECO:0000256" key="1">
    <source>
        <dbReference type="ARBA" id="ARBA00004141"/>
    </source>
</evidence>
<evidence type="ECO:0000256" key="7">
    <source>
        <dbReference type="SAM" id="Phobius"/>
    </source>
</evidence>
<keyword evidence="9" id="KW-0645">Protease</keyword>
<dbReference type="GO" id="GO:0004252">
    <property type="term" value="F:serine-type endopeptidase activity"/>
    <property type="evidence" value="ECO:0007669"/>
    <property type="project" value="InterPro"/>
</dbReference>
<dbReference type="Pfam" id="PF01694">
    <property type="entry name" value="Rhomboid"/>
    <property type="match status" value="1"/>
</dbReference>
<evidence type="ECO:0000256" key="4">
    <source>
        <dbReference type="ARBA" id="ARBA00022801"/>
    </source>
</evidence>
<keyword evidence="6 7" id="KW-0472">Membrane</keyword>
<feature type="transmembrane region" description="Helical" evidence="7">
    <location>
        <begin position="191"/>
        <end position="212"/>
    </location>
</feature>
<feature type="transmembrane region" description="Helical" evidence="7">
    <location>
        <begin position="15"/>
        <end position="33"/>
    </location>
</feature>
<evidence type="ECO:0000313" key="9">
    <source>
        <dbReference type="EMBL" id="AML51592.1"/>
    </source>
</evidence>
<dbReference type="AlphaFoldDB" id="A0A126UZU1"/>
<feature type="transmembrane region" description="Helical" evidence="7">
    <location>
        <begin position="61"/>
        <end position="86"/>
    </location>
</feature>
<accession>A0A126UZU1</accession>
<dbReference type="PANTHER" id="PTHR43731">
    <property type="entry name" value="RHOMBOID PROTEASE"/>
    <property type="match status" value="1"/>
</dbReference>
<dbReference type="KEGG" id="hat:RC74_10250"/>
<dbReference type="STRING" id="1579316.RC74_10250"/>
<dbReference type="OrthoDB" id="9813074at2"/>
<dbReference type="EMBL" id="CP014327">
    <property type="protein sequence ID" value="AML51592.1"/>
    <property type="molecule type" value="Genomic_DNA"/>
</dbReference>
<dbReference type="PANTHER" id="PTHR43731:SF14">
    <property type="entry name" value="PRESENILIN-ASSOCIATED RHOMBOID-LIKE PROTEIN, MITOCHONDRIAL"/>
    <property type="match status" value="1"/>
</dbReference>
<feature type="domain" description="Peptidase S54 rhomboid" evidence="8">
    <location>
        <begin position="61"/>
        <end position="209"/>
    </location>
</feature>
<evidence type="ECO:0000256" key="2">
    <source>
        <dbReference type="ARBA" id="ARBA00009045"/>
    </source>
</evidence>
<sequence>MLPIRDHNPSTRKPYVTHALIFLNVAIFVSYYMKLGDPSEINPFLAQWALVPQWVMNGEGLYTPLTAMFLHGGTMHLAGNMLFLYIFGDNLEDQLGHIGFLAFYLIGGVAAGFGHAISDPNSLTPMIGASGAIAAVMGGYLLLFPRAKVDVFFFFLVFFRIFALPAWIVLGVWFGIQAVNSAIMTADSSGVAYWAHSGGFVAGALMMIPFWLSQGGTGFWRRTHGHAPNPEAKYPVSRSSIPSVRRRK</sequence>
<dbReference type="GO" id="GO:0006508">
    <property type="term" value="P:proteolysis"/>
    <property type="evidence" value="ECO:0007669"/>
    <property type="project" value="UniProtKB-KW"/>
</dbReference>
<protein>
    <submittedName>
        <fullName evidence="9">Rhomboid family intramembrane serine protease</fullName>
    </submittedName>
</protein>
<gene>
    <name evidence="9" type="ORF">RC74_10250</name>
</gene>
<dbReference type="GO" id="GO:0016020">
    <property type="term" value="C:membrane"/>
    <property type="evidence" value="ECO:0007669"/>
    <property type="project" value="UniProtKB-SubCell"/>
</dbReference>
<comment type="subcellular location">
    <subcellularLocation>
        <location evidence="1">Membrane</location>
        <topology evidence="1">Multi-pass membrane protein</topology>
    </subcellularLocation>
</comment>
<dbReference type="InterPro" id="IPR022764">
    <property type="entry name" value="Peptidase_S54_rhomboid_dom"/>
</dbReference>
<proteinExistence type="inferred from homology"/>
<keyword evidence="4" id="KW-0378">Hydrolase</keyword>
<comment type="similarity">
    <text evidence="2">Belongs to the peptidase S54 family.</text>
</comment>
<feature type="transmembrane region" description="Helical" evidence="7">
    <location>
        <begin position="123"/>
        <end position="144"/>
    </location>
</feature>
<organism evidence="9 10">
    <name type="scientific">Falsihalocynthiibacter arcticus</name>
    <dbReference type="NCBI Taxonomy" id="1579316"/>
    <lineage>
        <taxon>Bacteria</taxon>
        <taxon>Pseudomonadati</taxon>
        <taxon>Pseudomonadota</taxon>
        <taxon>Alphaproteobacteria</taxon>
        <taxon>Rhodobacterales</taxon>
        <taxon>Roseobacteraceae</taxon>
        <taxon>Falsihalocynthiibacter</taxon>
    </lineage>
</organism>
<name>A0A126UZU1_9RHOB</name>
<dbReference type="SUPFAM" id="SSF144091">
    <property type="entry name" value="Rhomboid-like"/>
    <property type="match status" value="1"/>
</dbReference>
<evidence type="ECO:0000313" key="10">
    <source>
        <dbReference type="Proteomes" id="UP000070371"/>
    </source>
</evidence>
<evidence type="ECO:0000256" key="5">
    <source>
        <dbReference type="ARBA" id="ARBA00022989"/>
    </source>
</evidence>
<dbReference type="RefSeq" id="WP_039004634.1">
    <property type="nucleotide sequence ID" value="NZ_CP014327.1"/>
</dbReference>
<keyword evidence="5 7" id="KW-1133">Transmembrane helix</keyword>
<reference evidence="9 10" key="1">
    <citation type="submission" date="2016-02" db="EMBL/GenBank/DDBJ databases">
        <title>Complete genome sequence of Halocynthiibacter arcticus PAMC 20958t from arctic marine sediment.</title>
        <authorList>
            <person name="Lee Y.M."/>
            <person name="Baek K."/>
            <person name="Lee H.K."/>
            <person name="Shin S.C."/>
        </authorList>
    </citation>
    <scope>NUCLEOTIDE SEQUENCE [LARGE SCALE GENOMIC DNA]</scope>
    <source>
        <strain evidence="9">PAMC 20958</strain>
    </source>
</reference>
<feature type="transmembrane region" description="Helical" evidence="7">
    <location>
        <begin position="151"/>
        <end position="176"/>
    </location>
</feature>
<evidence type="ECO:0000256" key="6">
    <source>
        <dbReference type="ARBA" id="ARBA00023136"/>
    </source>
</evidence>
<evidence type="ECO:0000256" key="3">
    <source>
        <dbReference type="ARBA" id="ARBA00022692"/>
    </source>
</evidence>
<keyword evidence="10" id="KW-1185">Reference proteome</keyword>
<dbReference type="InterPro" id="IPR050925">
    <property type="entry name" value="Rhomboid_protease_S54"/>
</dbReference>
<dbReference type="InterPro" id="IPR035952">
    <property type="entry name" value="Rhomboid-like_sf"/>
</dbReference>
<feature type="transmembrane region" description="Helical" evidence="7">
    <location>
        <begin position="98"/>
        <end position="117"/>
    </location>
</feature>
<dbReference type="Proteomes" id="UP000070371">
    <property type="component" value="Chromosome"/>
</dbReference>
<dbReference type="Gene3D" id="1.20.1540.10">
    <property type="entry name" value="Rhomboid-like"/>
    <property type="match status" value="1"/>
</dbReference>
<keyword evidence="3 7" id="KW-0812">Transmembrane</keyword>
<evidence type="ECO:0000259" key="8">
    <source>
        <dbReference type="Pfam" id="PF01694"/>
    </source>
</evidence>